<comment type="cofactor">
    <cofactor evidence="1 5">
        <name>FAD</name>
        <dbReference type="ChEBI" id="CHEBI:57692"/>
    </cofactor>
</comment>
<organism evidence="9 10">
    <name type="scientific">Halomarina halobia</name>
    <dbReference type="NCBI Taxonomy" id="3033386"/>
    <lineage>
        <taxon>Archaea</taxon>
        <taxon>Methanobacteriati</taxon>
        <taxon>Methanobacteriota</taxon>
        <taxon>Stenosarchaea group</taxon>
        <taxon>Halobacteria</taxon>
        <taxon>Halobacteriales</taxon>
        <taxon>Natronomonadaceae</taxon>
        <taxon>Halomarina</taxon>
    </lineage>
</organism>
<dbReference type="InterPro" id="IPR036250">
    <property type="entry name" value="AcylCo_DH-like_C"/>
</dbReference>
<dbReference type="SUPFAM" id="SSF56645">
    <property type="entry name" value="Acyl-CoA dehydrogenase NM domain-like"/>
    <property type="match status" value="1"/>
</dbReference>
<dbReference type="InterPro" id="IPR037069">
    <property type="entry name" value="AcylCoA_DH/ox_N_sf"/>
</dbReference>
<comment type="similarity">
    <text evidence="2 5">Belongs to the acyl-CoA dehydrogenase family.</text>
</comment>
<dbReference type="InterPro" id="IPR006091">
    <property type="entry name" value="Acyl-CoA_Oxase/DH_mid-dom"/>
</dbReference>
<keyword evidence="4 5" id="KW-0274">FAD</keyword>
<keyword evidence="10" id="KW-1185">Reference proteome</keyword>
<dbReference type="Pfam" id="PF02771">
    <property type="entry name" value="Acyl-CoA_dh_N"/>
    <property type="match status" value="1"/>
</dbReference>
<evidence type="ECO:0000256" key="3">
    <source>
        <dbReference type="ARBA" id="ARBA00022630"/>
    </source>
</evidence>
<evidence type="ECO:0000259" key="7">
    <source>
        <dbReference type="Pfam" id="PF02770"/>
    </source>
</evidence>
<evidence type="ECO:0000259" key="8">
    <source>
        <dbReference type="Pfam" id="PF02771"/>
    </source>
</evidence>
<keyword evidence="3 5" id="KW-0285">Flavoprotein</keyword>
<dbReference type="RefSeq" id="WP_276306360.1">
    <property type="nucleotide sequence ID" value="NZ_CP119993.1"/>
</dbReference>
<evidence type="ECO:0000259" key="6">
    <source>
        <dbReference type="Pfam" id="PF00441"/>
    </source>
</evidence>
<dbReference type="Gene3D" id="1.20.140.10">
    <property type="entry name" value="Butyryl-CoA Dehydrogenase, subunit A, domain 3"/>
    <property type="match status" value="1"/>
</dbReference>
<dbReference type="Proteomes" id="UP001596547">
    <property type="component" value="Unassembled WGS sequence"/>
</dbReference>
<dbReference type="InterPro" id="IPR046373">
    <property type="entry name" value="Acyl-CoA_Oxase/DH_mid-dom_sf"/>
</dbReference>
<dbReference type="FunFam" id="1.20.140.10:FF:000004">
    <property type="entry name" value="Acyl-CoA dehydrogenase FadE25"/>
    <property type="match status" value="1"/>
</dbReference>
<dbReference type="PROSITE" id="PS00073">
    <property type="entry name" value="ACYL_COA_DH_2"/>
    <property type="match status" value="1"/>
</dbReference>
<feature type="domain" description="Acyl-CoA oxidase/dehydrogenase middle" evidence="7">
    <location>
        <begin position="116"/>
        <end position="217"/>
    </location>
</feature>
<dbReference type="Gene3D" id="2.40.110.10">
    <property type="entry name" value="Butyryl-CoA Dehydrogenase, subunit A, domain 2"/>
    <property type="match status" value="1"/>
</dbReference>
<dbReference type="PANTHER" id="PTHR43884">
    <property type="entry name" value="ACYL-COA DEHYDROGENASE"/>
    <property type="match status" value="1"/>
</dbReference>
<evidence type="ECO:0000313" key="10">
    <source>
        <dbReference type="Proteomes" id="UP001596547"/>
    </source>
</evidence>
<dbReference type="GO" id="GO:0016627">
    <property type="term" value="F:oxidoreductase activity, acting on the CH-CH group of donors"/>
    <property type="evidence" value="ECO:0007669"/>
    <property type="project" value="UniProtKB-ARBA"/>
</dbReference>
<feature type="domain" description="Acyl-CoA dehydrogenase/oxidase N-terminal" evidence="8">
    <location>
        <begin position="6"/>
        <end position="112"/>
    </location>
</feature>
<feature type="domain" description="Acyl-CoA dehydrogenase/oxidase C-terminal" evidence="6">
    <location>
        <begin position="233"/>
        <end position="378"/>
    </location>
</feature>
<evidence type="ECO:0000256" key="1">
    <source>
        <dbReference type="ARBA" id="ARBA00001974"/>
    </source>
</evidence>
<dbReference type="Pfam" id="PF00441">
    <property type="entry name" value="Acyl-CoA_dh_1"/>
    <property type="match status" value="1"/>
</dbReference>
<evidence type="ECO:0000313" key="9">
    <source>
        <dbReference type="EMBL" id="MFC7318804.1"/>
    </source>
</evidence>
<evidence type="ECO:0000256" key="4">
    <source>
        <dbReference type="ARBA" id="ARBA00022827"/>
    </source>
</evidence>
<dbReference type="InterPro" id="IPR009075">
    <property type="entry name" value="AcylCo_DH/oxidase_C"/>
</dbReference>
<comment type="caution">
    <text evidence="9">The sequence shown here is derived from an EMBL/GenBank/DDBJ whole genome shotgun (WGS) entry which is preliminary data.</text>
</comment>
<name>A0ABD6AFN5_9EURY</name>
<protein>
    <submittedName>
        <fullName evidence="9">Acyl-CoA dehydrogenase family protein</fullName>
        <ecNumber evidence="9">1.-.-.-</ecNumber>
    </submittedName>
</protein>
<dbReference type="AlphaFoldDB" id="A0ABD6AFN5"/>
<dbReference type="SUPFAM" id="SSF47203">
    <property type="entry name" value="Acyl-CoA dehydrogenase C-terminal domain-like"/>
    <property type="match status" value="1"/>
</dbReference>
<dbReference type="Gene3D" id="1.10.540.10">
    <property type="entry name" value="Acyl-CoA dehydrogenase/oxidase, N-terminal domain"/>
    <property type="match status" value="1"/>
</dbReference>
<dbReference type="Pfam" id="PF02770">
    <property type="entry name" value="Acyl-CoA_dh_M"/>
    <property type="match status" value="1"/>
</dbReference>
<proteinExistence type="inferred from homology"/>
<dbReference type="GeneID" id="79317008"/>
<dbReference type="PANTHER" id="PTHR43884:SF12">
    <property type="entry name" value="ISOVALERYL-COA DEHYDROGENASE, MITOCHONDRIAL-RELATED"/>
    <property type="match status" value="1"/>
</dbReference>
<evidence type="ECO:0000256" key="5">
    <source>
        <dbReference type="RuleBase" id="RU362125"/>
    </source>
</evidence>
<evidence type="ECO:0000256" key="2">
    <source>
        <dbReference type="ARBA" id="ARBA00009347"/>
    </source>
</evidence>
<accession>A0ABD6AFN5</accession>
<dbReference type="EMBL" id="JBHTBF010000003">
    <property type="protein sequence ID" value="MFC7318804.1"/>
    <property type="molecule type" value="Genomic_DNA"/>
</dbReference>
<dbReference type="PIRSF" id="PIRSF016578">
    <property type="entry name" value="HsaA"/>
    <property type="match status" value="1"/>
</dbReference>
<dbReference type="InterPro" id="IPR009100">
    <property type="entry name" value="AcylCoA_DH/oxidase_NM_dom_sf"/>
</dbReference>
<sequence>MSYLNDELRMVRQEARQFTANEVLPEANERDSENERMSDELVAKLGEMGYFGITAPEEYGGLGMGPLAYAVVTEELARGWMSVASIIARGQNLAGGTEEQKAKYVPDMVTGERLQATSISEPGAGSDVAAMSTTAEKVGDEYEISGQKTWCTYAKGADFIILYAKTDPEADPKHRGISSFIIDKTPGEFDVDGLSATKLNTIGYHGWYSWELNLDNVRVPEDKLIGGEEGKAFYHIMEFFEPARIHTAARAIGLARGALEDSFDYAQDREQFDQPIGEFQSIRFKLATMATKIEAARQLTHYVAKQKESGRRCDREACMAKYFASEIAEEVTSEGIQIHGGNGYTTDYPLERYWRDARLTKIFEGTSEIQQRVIADRMFENGVHNEA</sequence>
<gene>
    <name evidence="9" type="ORF">ACFQPE_18665</name>
</gene>
<dbReference type="InterPro" id="IPR013786">
    <property type="entry name" value="AcylCoA_DH/ox_N"/>
</dbReference>
<dbReference type="InterPro" id="IPR006089">
    <property type="entry name" value="Acyl-CoA_DH_CS"/>
</dbReference>
<dbReference type="EC" id="1.-.-.-" evidence="9"/>
<reference evidence="9 10" key="1">
    <citation type="journal article" date="2019" name="Int. J. Syst. Evol. Microbiol.">
        <title>The Global Catalogue of Microorganisms (GCM) 10K type strain sequencing project: providing services to taxonomists for standard genome sequencing and annotation.</title>
        <authorList>
            <consortium name="The Broad Institute Genomics Platform"/>
            <consortium name="The Broad Institute Genome Sequencing Center for Infectious Disease"/>
            <person name="Wu L."/>
            <person name="Ma J."/>
        </authorList>
    </citation>
    <scope>NUCLEOTIDE SEQUENCE [LARGE SCALE GENOMIC DNA]</scope>
    <source>
        <strain evidence="9 10">PSR21</strain>
    </source>
</reference>
<keyword evidence="5 9" id="KW-0560">Oxidoreductase</keyword>